<name>A0A914HTP4_GLORO</name>
<reference evidence="3" key="1">
    <citation type="submission" date="2022-11" db="UniProtKB">
        <authorList>
            <consortium name="WormBaseParasite"/>
        </authorList>
    </citation>
    <scope>IDENTIFICATION</scope>
</reference>
<sequence>MSAKCTLSLGSLGESLDPLSEEAKVIPYLKLLGKRFEISFGACAPKGFCNDGGHEQLMAPFKCKYSCCTGNMCNGAIGLLHNCGTFATILGTFYAFFFLRYM</sequence>
<evidence type="ECO:0000313" key="2">
    <source>
        <dbReference type="Proteomes" id="UP000887572"/>
    </source>
</evidence>
<keyword evidence="1" id="KW-0812">Transmembrane</keyword>
<keyword evidence="1" id="KW-0472">Membrane</keyword>
<dbReference type="Proteomes" id="UP000887572">
    <property type="component" value="Unplaced"/>
</dbReference>
<proteinExistence type="predicted"/>
<evidence type="ECO:0000256" key="1">
    <source>
        <dbReference type="SAM" id="Phobius"/>
    </source>
</evidence>
<keyword evidence="1" id="KW-1133">Transmembrane helix</keyword>
<dbReference type="WBParaSite" id="Gr19_v10_g4578.t1">
    <property type="protein sequence ID" value="Gr19_v10_g4578.t1"/>
    <property type="gene ID" value="Gr19_v10_g4578"/>
</dbReference>
<evidence type="ECO:0000313" key="3">
    <source>
        <dbReference type="WBParaSite" id="Gr19_v10_g4578.t1"/>
    </source>
</evidence>
<accession>A0A914HTP4</accession>
<protein>
    <submittedName>
        <fullName evidence="3">Uncharacterized protein</fullName>
    </submittedName>
</protein>
<dbReference type="InterPro" id="IPR045860">
    <property type="entry name" value="Snake_toxin-like_sf"/>
</dbReference>
<keyword evidence="2" id="KW-1185">Reference proteome</keyword>
<dbReference type="SUPFAM" id="SSF57302">
    <property type="entry name" value="Snake toxin-like"/>
    <property type="match status" value="1"/>
</dbReference>
<organism evidence="2 3">
    <name type="scientific">Globodera rostochiensis</name>
    <name type="common">Golden nematode worm</name>
    <name type="synonym">Heterodera rostochiensis</name>
    <dbReference type="NCBI Taxonomy" id="31243"/>
    <lineage>
        <taxon>Eukaryota</taxon>
        <taxon>Metazoa</taxon>
        <taxon>Ecdysozoa</taxon>
        <taxon>Nematoda</taxon>
        <taxon>Chromadorea</taxon>
        <taxon>Rhabditida</taxon>
        <taxon>Tylenchina</taxon>
        <taxon>Tylenchomorpha</taxon>
        <taxon>Tylenchoidea</taxon>
        <taxon>Heteroderidae</taxon>
        <taxon>Heteroderinae</taxon>
        <taxon>Globodera</taxon>
    </lineage>
</organism>
<feature type="transmembrane region" description="Helical" evidence="1">
    <location>
        <begin position="79"/>
        <end position="99"/>
    </location>
</feature>
<dbReference type="AlphaFoldDB" id="A0A914HTP4"/>